<name>L8FY92_PSED2</name>
<dbReference type="FunFam" id="3.40.1170.10:FF:000010">
    <property type="entry name" value="DNA mismatch repair protein Msh1"/>
    <property type="match status" value="1"/>
</dbReference>
<dbReference type="SUPFAM" id="SSF48334">
    <property type="entry name" value="DNA repair protein MutS, domain III"/>
    <property type="match status" value="1"/>
</dbReference>
<dbReference type="GO" id="GO:0030983">
    <property type="term" value="F:mismatched DNA binding"/>
    <property type="evidence" value="ECO:0007669"/>
    <property type="project" value="InterPro"/>
</dbReference>
<dbReference type="GO" id="GO:0006298">
    <property type="term" value="P:mismatch repair"/>
    <property type="evidence" value="ECO:0007669"/>
    <property type="project" value="InterPro"/>
</dbReference>
<dbReference type="EMBL" id="GL573357">
    <property type="protein sequence ID" value="ELR04636.1"/>
    <property type="molecule type" value="Genomic_DNA"/>
</dbReference>
<dbReference type="InterPro" id="IPR036678">
    <property type="entry name" value="MutS_con_dom_sf"/>
</dbReference>
<dbReference type="PANTHER" id="PTHR11361">
    <property type="entry name" value="DNA MISMATCH REPAIR PROTEIN MUTS FAMILY MEMBER"/>
    <property type="match status" value="1"/>
</dbReference>
<dbReference type="Proteomes" id="UP000011064">
    <property type="component" value="Unassembled WGS sequence"/>
</dbReference>
<dbReference type="InterPro" id="IPR016151">
    <property type="entry name" value="DNA_mismatch_repair_MutS_N"/>
</dbReference>
<sequence length="815" mass="90574">MWRPRHSTCDKAIRGRAPLFVYSRLCSRRKAYGRDDVTHVTQTSQYSSQTKIPKVPKAPKRKPPTSTSLELKDLPQGLLHCASVSVPSQDEAPAYPTVVLQAQTNMRKFENCVLLTRVGGFYELYFEHAEEFGPLLNLKVAQKKTNAGPVSMAGFPFFQLDRFLKILVQDLNRYVAIAEEFANDASTKVKSGGLLHDRKVARIVTPGTLIDENFIDPLTNNYVLAIQRGHSVSQTELRDADDLVGLAWLDLSTGNFYTQSTTLPLLSSAISRIGPREIVLEKDQETSAADGLLAVLSDDRHVITYCSVGERKPMASWGLMLESKMPADIAAGFASEEVDAGSLLLEYVGTRLQGLSLKLQPPIQYRSQEIMAIDRNSLRGLEIMENYRDGTYVGSLLHALRKTVTKSGSRLLKEWLGAPSTSLQVINDRLDLVAHILGETALRERLMALLRRCHDSQRLVQKFALGRGNADDLLALSTTVSATQELASTIRATLQEGPGFPESSAPDSLSRLLSRIELDGPLALASKIRNAIDEEGVVQQHRIEDEEAGTIMEMAEHIATSEGSTDDIAAIKRGRGKKATKSIREHYSEDTQVWIMKPLASTALKRLHADLLSLDEDKAKLHDNLQRELDATTLALRWTPGLGHICHVKGKDAKRMAEMRSVSSSKSTKSFHHPEWTDLGRRIDQVRLQIRAEEQRVFQKLREEVIKMLVKLRRNATVLDELDVACSFATHANDQGLVRPVLNNTTAHKVMGGRHPTVQVGLQQQGRTFVTNDCLVGDDDCVWIITGPNMGGEEHVSSSECFDHNNGSGWLFRTR</sequence>
<dbReference type="STRING" id="658429.L8FY92"/>
<dbReference type="InterPro" id="IPR007695">
    <property type="entry name" value="DNA_mismatch_repair_MutS-lik_N"/>
</dbReference>
<dbReference type="InterPro" id="IPR045076">
    <property type="entry name" value="MutS"/>
</dbReference>
<protein>
    <recommendedName>
        <fullName evidence="2">DNA mismatch repair protein MutS core domain-containing protein</fullName>
    </recommendedName>
</protein>
<keyword evidence="4" id="KW-1185">Reference proteome</keyword>
<dbReference type="SMART" id="SM00533">
    <property type="entry name" value="MUTSd"/>
    <property type="match status" value="1"/>
</dbReference>
<evidence type="ECO:0000256" key="1">
    <source>
        <dbReference type="SAM" id="MobiDB-lite"/>
    </source>
</evidence>
<dbReference type="GO" id="GO:0043504">
    <property type="term" value="P:mitochondrial DNA repair"/>
    <property type="evidence" value="ECO:0007669"/>
    <property type="project" value="TreeGrafter"/>
</dbReference>
<dbReference type="Gene3D" id="3.40.1170.10">
    <property type="entry name" value="DNA repair protein MutS, domain I"/>
    <property type="match status" value="1"/>
</dbReference>
<dbReference type="InterPro" id="IPR036187">
    <property type="entry name" value="DNA_mismatch_repair_MutS_sf"/>
</dbReference>
<dbReference type="Gene3D" id="1.10.1420.10">
    <property type="match status" value="1"/>
</dbReference>
<organism evidence="3 4">
    <name type="scientific">Pseudogymnoascus destructans (strain ATCC MYA-4855 / 20631-21)</name>
    <name type="common">Bat white-nose syndrome fungus</name>
    <name type="synonym">Geomyces destructans</name>
    <dbReference type="NCBI Taxonomy" id="658429"/>
    <lineage>
        <taxon>Eukaryota</taxon>
        <taxon>Fungi</taxon>
        <taxon>Dikarya</taxon>
        <taxon>Ascomycota</taxon>
        <taxon>Pezizomycotina</taxon>
        <taxon>Leotiomycetes</taxon>
        <taxon>Thelebolales</taxon>
        <taxon>Thelebolaceae</taxon>
        <taxon>Pseudogymnoascus</taxon>
    </lineage>
</organism>
<dbReference type="SUPFAM" id="SSF55271">
    <property type="entry name" value="DNA repair protein MutS, domain I"/>
    <property type="match status" value="1"/>
</dbReference>
<dbReference type="PIRSF" id="PIRSF037677">
    <property type="entry name" value="DNA_mis_repair_Msh6"/>
    <property type="match status" value="1"/>
</dbReference>
<dbReference type="GO" id="GO:0005634">
    <property type="term" value="C:nucleus"/>
    <property type="evidence" value="ECO:0007669"/>
    <property type="project" value="TreeGrafter"/>
</dbReference>
<dbReference type="FunCoup" id="L8FY92">
    <property type="interactions" value="19"/>
</dbReference>
<dbReference type="OrthoDB" id="2534523at2759"/>
<dbReference type="PANTHER" id="PTHR11361:SF34">
    <property type="entry name" value="DNA MISMATCH REPAIR PROTEIN MSH1, MITOCHONDRIAL"/>
    <property type="match status" value="1"/>
</dbReference>
<evidence type="ECO:0000313" key="3">
    <source>
        <dbReference type="EMBL" id="ELR04636.1"/>
    </source>
</evidence>
<dbReference type="Pfam" id="PF05188">
    <property type="entry name" value="MutS_II"/>
    <property type="match status" value="1"/>
</dbReference>
<accession>L8FY92</accession>
<dbReference type="FunFam" id="1.10.1420.10:FF:000042">
    <property type="entry name" value="DNA mismatch repair protein Msh1"/>
    <property type="match status" value="1"/>
</dbReference>
<dbReference type="InterPro" id="IPR017261">
    <property type="entry name" value="DNA_mismatch_repair_MutS/MSH"/>
</dbReference>
<dbReference type="InParanoid" id="L8FY92"/>
<dbReference type="VEuPathDB" id="FungiDB:GMDG_06918"/>
<proteinExistence type="predicted"/>
<feature type="compositionally biased region" description="Polar residues" evidence="1">
    <location>
        <begin position="39"/>
        <end position="50"/>
    </location>
</feature>
<gene>
    <name evidence="3" type="ORF">GMDG_06918</name>
</gene>
<dbReference type="Pfam" id="PF05192">
    <property type="entry name" value="MutS_III"/>
    <property type="match status" value="1"/>
</dbReference>
<dbReference type="Pfam" id="PF01624">
    <property type="entry name" value="MutS_I"/>
    <property type="match status" value="1"/>
</dbReference>
<evidence type="ECO:0000259" key="2">
    <source>
        <dbReference type="SMART" id="SM00533"/>
    </source>
</evidence>
<dbReference type="Gene3D" id="3.40.50.300">
    <property type="entry name" value="P-loop containing nucleotide triphosphate hydrolases"/>
    <property type="match status" value="1"/>
</dbReference>
<dbReference type="InterPro" id="IPR007696">
    <property type="entry name" value="DNA_mismatch_repair_MutS_core"/>
</dbReference>
<dbReference type="GO" id="GO:0005524">
    <property type="term" value="F:ATP binding"/>
    <property type="evidence" value="ECO:0007669"/>
    <property type="project" value="InterPro"/>
</dbReference>
<reference evidence="4" key="1">
    <citation type="submission" date="2010-09" db="EMBL/GenBank/DDBJ databases">
        <title>The genome sequence of Geomyces destructans 20631-21.</title>
        <authorList>
            <consortium name="The Broad Institute Genome Sequencing Platform"/>
            <person name="Cuomo C.A."/>
            <person name="Blehert D.S."/>
            <person name="Lorch J.M."/>
            <person name="Young S.K."/>
            <person name="Zeng Q."/>
            <person name="Gargeya S."/>
            <person name="Fitzgerald M."/>
            <person name="Haas B."/>
            <person name="Abouelleil A."/>
            <person name="Alvarado L."/>
            <person name="Arachchi H.M."/>
            <person name="Berlin A."/>
            <person name="Brown A."/>
            <person name="Chapman S.B."/>
            <person name="Chen Z."/>
            <person name="Dunbar C."/>
            <person name="Freedman E."/>
            <person name="Gearin G."/>
            <person name="Gellesch M."/>
            <person name="Goldberg J."/>
            <person name="Griggs A."/>
            <person name="Gujja S."/>
            <person name="Heiman D."/>
            <person name="Howarth C."/>
            <person name="Larson L."/>
            <person name="Lui A."/>
            <person name="MacDonald P.J.P."/>
            <person name="Montmayeur A."/>
            <person name="Murphy C."/>
            <person name="Neiman D."/>
            <person name="Pearson M."/>
            <person name="Priest M."/>
            <person name="Roberts A."/>
            <person name="Saif S."/>
            <person name="Shea T."/>
            <person name="Shenoy N."/>
            <person name="Sisk P."/>
            <person name="Stolte C."/>
            <person name="Sykes S."/>
            <person name="Wortman J."/>
            <person name="Nusbaum C."/>
            <person name="Birren B."/>
        </authorList>
    </citation>
    <scope>NUCLEOTIDE SEQUENCE [LARGE SCALE GENOMIC DNA]</scope>
    <source>
        <strain evidence="4">ATCC MYA-4855 / 20631-21</strain>
    </source>
</reference>
<dbReference type="HOGENOM" id="CLU_002472_4_0_1"/>
<dbReference type="FunFam" id="1.10.1420.10:FF:000036">
    <property type="entry name" value="DNA mismatch repair protein Msh1"/>
    <property type="match status" value="1"/>
</dbReference>
<dbReference type="Gene3D" id="3.30.420.110">
    <property type="entry name" value="MutS, connector domain"/>
    <property type="match status" value="1"/>
</dbReference>
<dbReference type="GO" id="GO:0005739">
    <property type="term" value="C:mitochondrion"/>
    <property type="evidence" value="ECO:0007669"/>
    <property type="project" value="TreeGrafter"/>
</dbReference>
<feature type="region of interest" description="Disordered" evidence="1">
    <location>
        <begin position="37"/>
        <end position="69"/>
    </location>
</feature>
<evidence type="ECO:0000313" key="4">
    <source>
        <dbReference type="Proteomes" id="UP000011064"/>
    </source>
</evidence>
<feature type="domain" description="DNA mismatch repair protein MutS core" evidence="2">
    <location>
        <begin position="391"/>
        <end position="761"/>
    </location>
</feature>
<dbReference type="InterPro" id="IPR027417">
    <property type="entry name" value="P-loop_NTPase"/>
</dbReference>
<dbReference type="InterPro" id="IPR007860">
    <property type="entry name" value="DNA_mmatch_repair_MutS_con_dom"/>
</dbReference>
<dbReference type="GO" id="GO:0140664">
    <property type="term" value="F:ATP-dependent DNA damage sensor activity"/>
    <property type="evidence" value="ECO:0007669"/>
    <property type="project" value="InterPro"/>
</dbReference>
<dbReference type="AlphaFoldDB" id="L8FY92"/>
<dbReference type="SUPFAM" id="SSF53150">
    <property type="entry name" value="DNA repair protein MutS, domain II"/>
    <property type="match status" value="1"/>
</dbReference>